<evidence type="ECO:0000256" key="5">
    <source>
        <dbReference type="ARBA" id="ARBA00022729"/>
    </source>
</evidence>
<dbReference type="SUPFAM" id="SSF56112">
    <property type="entry name" value="Protein kinase-like (PK-like)"/>
    <property type="match status" value="2"/>
</dbReference>
<dbReference type="OrthoDB" id="1720310at2759"/>
<keyword evidence="11" id="KW-0325">Glycoprotein</keyword>
<feature type="domain" description="Protein kinase" evidence="15">
    <location>
        <begin position="498"/>
        <end position="777"/>
    </location>
</feature>
<keyword evidence="10" id="KW-0472">Membrane</keyword>
<feature type="binding site" evidence="12">
    <location>
        <position position="527"/>
    </location>
    <ligand>
        <name>ATP</name>
        <dbReference type="ChEBI" id="CHEBI:30616"/>
    </ligand>
</feature>
<feature type="domain" description="Protein kinase" evidence="15">
    <location>
        <begin position="898"/>
        <end position="1161"/>
    </location>
</feature>
<sequence length="1193" mass="134042">MYQYHHPLRIILALLNGLTIISVVSSTADYPIENTAVSCGSSGNKTAHDGRRWVGDNTVSLKGKSWSCRAQHKVTVLIDPVPYQTARASHRQFTYQFSVRPGPNFVRFHFNPSPYKGYEKSVALFTVKAGLYTLLRCFSPSLAAADSLVVSKEFCVNVQESQPLLTITFIPSSPISYAFINGIEIVSMQTGLYFTPEGSHVVGQKHRFYIDTTTAMEMVVRLNVGGHSVKSVQEKDVTMFQDWEDDYGYLLSPGRGGRGIGASIETAMRIKHSETHNVVAPLMIYQTARKMNVHRNDDLTWRIRADLGFRYLIRLHFCEIDPEISARGERQFKILINNQVAEDNADVVKWSGGHGVPVFKDYIAVGVGVEGSGNLFISLQRNSDELCCKQREGILSGLEIFKLSNPDNSLAAALQSSLLSKQIPGRDHQRRQAISYFDRKNGIASAFTIAIVMLNIIVYSLRCRLSEANSAMRCRTADADQTARQFSLEEIQVTTNSFSHEFLIGAGGYGKVYRGYIDEGATVVAIKRLKEGSRQGDNEFQTEIKMLSETQNEHLVSLIGFCNEGNERVLIYEYMPRGTLEDHLHHISTGNLPLSWEMRLKISIGAAQGLHYLHTFNCHNVIIHRDVKSSNILLDGDWVAKISDFGLSKMGHRDEPFAHVSTDVKGTFGYFDPEYFLTRRLTTKSDVYSFGVVLLEVLTGRAALDKRLVMEQKSLAMWAAGYMRKGNVHEIVETSLAGQVSRACLEEFVDIVRRCLRKQPHRRPDMAHVVSRLELALALQQKGEAEEVVMSTDSDRAFSSDDLSGPFSEELVIGKGKDMIHMEKKRMSSTKRSAPAPWRGFLKRFTGAKPSSSAQPSKIKVDPSTQPSKIEAYPSSTTQFEGLLHFSHKDIKQATENFSKSSVIGYVETDKVYIGYLNGEWIAIRTAITEPSSIQMAFELQLKLDKLSLPSHPNVVSLIGYCDPPDKGSFMLVYNYVEKGSSLYDYLHDSRKDPLSWKQMLKICIDAGHGLKYLQPILKQSMLHCDFNSTNILLDENWAAKVSDIRWSRRADYIGLFEGEYQESVYVREPASEKSYVFAFGGLLLEILSANCEMIHWTNQERISFAQWFRSYSRCTDKNIYGTISPDCHSMFMDIAKSCLQEESRKRPTMGEIIAGLGAALCLQEKMEDEAAMSIDSDRAISLDDLCEPSQES</sequence>
<keyword evidence="6 12" id="KW-0547">Nucleotide-binding</keyword>
<name>A0A9P0Z9P1_CUSEU</name>
<keyword evidence="8 12" id="KW-0067">ATP-binding</keyword>
<organism evidence="16 17">
    <name type="scientific">Cuscuta europaea</name>
    <name type="common">European dodder</name>
    <dbReference type="NCBI Taxonomy" id="41803"/>
    <lineage>
        <taxon>Eukaryota</taxon>
        <taxon>Viridiplantae</taxon>
        <taxon>Streptophyta</taxon>
        <taxon>Embryophyta</taxon>
        <taxon>Tracheophyta</taxon>
        <taxon>Spermatophyta</taxon>
        <taxon>Magnoliopsida</taxon>
        <taxon>eudicotyledons</taxon>
        <taxon>Gunneridae</taxon>
        <taxon>Pentapetalae</taxon>
        <taxon>asterids</taxon>
        <taxon>lamiids</taxon>
        <taxon>Solanales</taxon>
        <taxon>Convolvulaceae</taxon>
        <taxon>Cuscuteae</taxon>
        <taxon>Cuscuta</taxon>
        <taxon>Cuscuta subgen. Cuscuta</taxon>
    </lineage>
</organism>
<evidence type="ECO:0000256" key="11">
    <source>
        <dbReference type="ARBA" id="ARBA00023180"/>
    </source>
</evidence>
<evidence type="ECO:0000256" key="10">
    <source>
        <dbReference type="ARBA" id="ARBA00023136"/>
    </source>
</evidence>
<evidence type="ECO:0000256" key="7">
    <source>
        <dbReference type="ARBA" id="ARBA00022777"/>
    </source>
</evidence>
<evidence type="ECO:0000256" key="8">
    <source>
        <dbReference type="ARBA" id="ARBA00022840"/>
    </source>
</evidence>
<evidence type="ECO:0000256" key="2">
    <source>
        <dbReference type="ARBA" id="ARBA00022527"/>
    </source>
</evidence>
<dbReference type="CDD" id="cd14066">
    <property type="entry name" value="STKc_IRAK"/>
    <property type="match status" value="1"/>
</dbReference>
<gene>
    <name evidence="16" type="ORF">CEURO_LOCUS11415</name>
</gene>
<dbReference type="FunFam" id="3.30.200.20:FF:000039">
    <property type="entry name" value="receptor-like protein kinase FERONIA"/>
    <property type="match status" value="1"/>
</dbReference>
<dbReference type="Pfam" id="PF12819">
    <property type="entry name" value="Malectin_like"/>
    <property type="match status" value="1"/>
</dbReference>
<dbReference type="Pfam" id="PF07714">
    <property type="entry name" value="PK_Tyr_Ser-Thr"/>
    <property type="match status" value="2"/>
</dbReference>
<dbReference type="FunFam" id="1.10.510.10:FF:000084">
    <property type="entry name" value="Wall-associated receptor kinase 2"/>
    <property type="match status" value="1"/>
</dbReference>
<keyword evidence="9" id="KW-1133">Transmembrane helix</keyword>
<dbReference type="Proteomes" id="UP001152484">
    <property type="component" value="Unassembled WGS sequence"/>
</dbReference>
<dbReference type="InterPro" id="IPR000719">
    <property type="entry name" value="Prot_kinase_dom"/>
</dbReference>
<comment type="subcellular location">
    <subcellularLocation>
        <location evidence="1">Membrane</location>
        <topology evidence="1">Single-pass type I membrane protein</topology>
    </subcellularLocation>
</comment>
<proteinExistence type="predicted"/>
<dbReference type="Gene3D" id="1.10.510.10">
    <property type="entry name" value="Transferase(Phosphotransferase) domain 1"/>
    <property type="match status" value="2"/>
</dbReference>
<keyword evidence="3" id="KW-0808">Transferase</keyword>
<dbReference type="InterPro" id="IPR001245">
    <property type="entry name" value="Ser-Thr/Tyr_kinase_cat_dom"/>
</dbReference>
<evidence type="ECO:0000256" key="3">
    <source>
        <dbReference type="ARBA" id="ARBA00022679"/>
    </source>
</evidence>
<dbReference type="InterPro" id="IPR008271">
    <property type="entry name" value="Ser/Thr_kinase_AS"/>
</dbReference>
<dbReference type="GO" id="GO:0005886">
    <property type="term" value="C:plasma membrane"/>
    <property type="evidence" value="ECO:0007669"/>
    <property type="project" value="TreeGrafter"/>
</dbReference>
<evidence type="ECO:0000256" key="1">
    <source>
        <dbReference type="ARBA" id="ARBA00004479"/>
    </source>
</evidence>
<dbReference type="FunFam" id="2.60.120.430:FF:000007">
    <property type="entry name" value="FERONIA receptor-like kinase"/>
    <property type="match status" value="1"/>
</dbReference>
<comment type="caution">
    <text evidence="16">The sequence shown here is derived from an EMBL/GenBank/DDBJ whole genome shotgun (WGS) entry which is preliminary data.</text>
</comment>
<keyword evidence="17" id="KW-1185">Reference proteome</keyword>
<dbReference type="SMART" id="SM00220">
    <property type="entry name" value="S_TKc"/>
    <property type="match status" value="1"/>
</dbReference>
<keyword evidence="2" id="KW-0723">Serine/threonine-protein kinase</keyword>
<feature type="signal peptide" evidence="14">
    <location>
        <begin position="1"/>
        <end position="26"/>
    </location>
</feature>
<evidence type="ECO:0000256" key="9">
    <source>
        <dbReference type="ARBA" id="ARBA00022989"/>
    </source>
</evidence>
<dbReference type="GO" id="GO:0009506">
    <property type="term" value="C:plasmodesma"/>
    <property type="evidence" value="ECO:0007669"/>
    <property type="project" value="TreeGrafter"/>
</dbReference>
<dbReference type="InterPro" id="IPR011009">
    <property type="entry name" value="Kinase-like_dom_sf"/>
</dbReference>
<dbReference type="PANTHER" id="PTHR27003">
    <property type="entry name" value="OS07G0166700 PROTEIN"/>
    <property type="match status" value="1"/>
</dbReference>
<dbReference type="PROSITE" id="PS00108">
    <property type="entry name" value="PROTEIN_KINASE_ST"/>
    <property type="match status" value="1"/>
</dbReference>
<dbReference type="PANTHER" id="PTHR27003:SF467">
    <property type="entry name" value="PROTEIN KINASE DOMAIN-CONTAINING PROTEIN"/>
    <property type="match status" value="1"/>
</dbReference>
<evidence type="ECO:0000256" key="12">
    <source>
        <dbReference type="PROSITE-ProRule" id="PRU10141"/>
    </source>
</evidence>
<evidence type="ECO:0000313" key="16">
    <source>
        <dbReference type="EMBL" id="CAH9090902.1"/>
    </source>
</evidence>
<dbReference type="GO" id="GO:0004674">
    <property type="term" value="F:protein serine/threonine kinase activity"/>
    <property type="evidence" value="ECO:0007669"/>
    <property type="project" value="UniProtKB-KW"/>
</dbReference>
<dbReference type="PROSITE" id="PS50011">
    <property type="entry name" value="PROTEIN_KINASE_DOM"/>
    <property type="match status" value="2"/>
</dbReference>
<feature type="region of interest" description="Disordered" evidence="13">
    <location>
        <begin position="847"/>
        <end position="868"/>
    </location>
</feature>
<dbReference type="InterPro" id="IPR045272">
    <property type="entry name" value="ANXUR1/2-like"/>
</dbReference>
<feature type="chain" id="PRO_5040147607" description="Protein kinase domain-containing protein" evidence="14">
    <location>
        <begin position="27"/>
        <end position="1193"/>
    </location>
</feature>
<dbReference type="Gene3D" id="3.30.200.20">
    <property type="entry name" value="Phosphorylase Kinase, domain 1"/>
    <property type="match status" value="2"/>
</dbReference>
<dbReference type="InterPro" id="IPR017441">
    <property type="entry name" value="Protein_kinase_ATP_BS"/>
</dbReference>
<reference evidence="16" key="1">
    <citation type="submission" date="2022-07" db="EMBL/GenBank/DDBJ databases">
        <authorList>
            <person name="Macas J."/>
            <person name="Novak P."/>
            <person name="Neumann P."/>
        </authorList>
    </citation>
    <scope>NUCLEOTIDE SEQUENCE</scope>
</reference>
<dbReference type="EMBL" id="CAMAPE010000025">
    <property type="protein sequence ID" value="CAH9090902.1"/>
    <property type="molecule type" value="Genomic_DNA"/>
</dbReference>
<dbReference type="GO" id="GO:0004714">
    <property type="term" value="F:transmembrane receptor protein tyrosine kinase activity"/>
    <property type="evidence" value="ECO:0007669"/>
    <property type="project" value="InterPro"/>
</dbReference>
<protein>
    <recommendedName>
        <fullName evidence="15">Protein kinase domain-containing protein</fullName>
    </recommendedName>
</protein>
<evidence type="ECO:0000256" key="13">
    <source>
        <dbReference type="SAM" id="MobiDB-lite"/>
    </source>
</evidence>
<dbReference type="GO" id="GO:0005524">
    <property type="term" value="F:ATP binding"/>
    <property type="evidence" value="ECO:0007669"/>
    <property type="project" value="UniProtKB-UniRule"/>
</dbReference>
<evidence type="ECO:0000256" key="14">
    <source>
        <dbReference type="SAM" id="SignalP"/>
    </source>
</evidence>
<evidence type="ECO:0000256" key="4">
    <source>
        <dbReference type="ARBA" id="ARBA00022692"/>
    </source>
</evidence>
<evidence type="ECO:0000313" key="17">
    <source>
        <dbReference type="Proteomes" id="UP001152484"/>
    </source>
</evidence>
<dbReference type="PROSITE" id="PS00107">
    <property type="entry name" value="PROTEIN_KINASE_ATP"/>
    <property type="match status" value="1"/>
</dbReference>
<evidence type="ECO:0000256" key="6">
    <source>
        <dbReference type="ARBA" id="ARBA00022741"/>
    </source>
</evidence>
<keyword evidence="4" id="KW-0812">Transmembrane</keyword>
<dbReference type="InterPro" id="IPR024788">
    <property type="entry name" value="Malectin-like_Carb-bd_dom"/>
</dbReference>
<dbReference type="Gene3D" id="2.60.120.430">
    <property type="entry name" value="Galactose-binding lectin"/>
    <property type="match status" value="2"/>
</dbReference>
<dbReference type="FunFam" id="2.60.120.430:FF:000003">
    <property type="entry name" value="FERONIA receptor-like kinase"/>
    <property type="match status" value="1"/>
</dbReference>
<accession>A0A9P0Z9P1</accession>
<dbReference type="AlphaFoldDB" id="A0A9P0Z9P1"/>
<keyword evidence="7" id="KW-0418">Kinase</keyword>
<keyword evidence="5 14" id="KW-0732">Signal</keyword>
<evidence type="ECO:0000259" key="15">
    <source>
        <dbReference type="PROSITE" id="PS50011"/>
    </source>
</evidence>